<organism evidence="1">
    <name type="scientific">viral metagenome</name>
    <dbReference type="NCBI Taxonomy" id="1070528"/>
    <lineage>
        <taxon>unclassified sequences</taxon>
        <taxon>metagenomes</taxon>
        <taxon>organismal metagenomes</taxon>
    </lineage>
</organism>
<protein>
    <submittedName>
        <fullName evidence="1">Uncharacterized protein</fullName>
    </submittedName>
</protein>
<reference evidence="1" key="1">
    <citation type="journal article" date="2020" name="Nature">
        <title>Giant virus diversity and host interactions through global metagenomics.</title>
        <authorList>
            <person name="Schulz F."/>
            <person name="Roux S."/>
            <person name="Paez-Espino D."/>
            <person name="Jungbluth S."/>
            <person name="Walsh D.A."/>
            <person name="Denef V.J."/>
            <person name="McMahon K.D."/>
            <person name="Konstantinidis K.T."/>
            <person name="Eloe-Fadrosh E.A."/>
            <person name="Kyrpides N.C."/>
            <person name="Woyke T."/>
        </authorList>
    </citation>
    <scope>NUCLEOTIDE SEQUENCE</scope>
    <source>
        <strain evidence="1">GVMAG-S-1101161-73</strain>
    </source>
</reference>
<sequence length="122" mass="14074">MPRSWRVMLNHHLWKQDKYEEDFAIHPEVRRLAQSKGNCRMISCPKKGDIASFVLKGKIVMRGVVESDGFEYGTAHQEHSCNDGTLRLHATTPQFAWIRIKEVGLSENIRPTGQRTWAKMPV</sequence>
<evidence type="ECO:0000313" key="1">
    <source>
        <dbReference type="EMBL" id="QHS80940.1"/>
    </source>
</evidence>
<accession>A0A6C0ANC1</accession>
<dbReference type="EMBL" id="MN740728">
    <property type="protein sequence ID" value="QHS80940.1"/>
    <property type="molecule type" value="Genomic_DNA"/>
</dbReference>
<name>A0A6C0ANC1_9ZZZZ</name>
<proteinExistence type="predicted"/>
<dbReference type="AlphaFoldDB" id="A0A6C0ANC1"/>